<proteinExistence type="predicted"/>
<name>A0A0K2THL2_LEPSM</name>
<evidence type="ECO:0000313" key="1">
    <source>
        <dbReference type="EMBL" id="CDW24996.1"/>
    </source>
</evidence>
<dbReference type="AlphaFoldDB" id="A0A0K2THL2"/>
<reference evidence="1" key="1">
    <citation type="submission" date="2014-05" db="EMBL/GenBank/DDBJ databases">
        <authorList>
            <person name="Chronopoulou M."/>
        </authorList>
    </citation>
    <scope>NUCLEOTIDE SEQUENCE</scope>
    <source>
        <tissue evidence="1">Whole organism</tissue>
    </source>
</reference>
<organism evidence="1">
    <name type="scientific">Lepeophtheirus salmonis</name>
    <name type="common">Salmon louse</name>
    <name type="synonym">Caligus salmonis</name>
    <dbReference type="NCBI Taxonomy" id="72036"/>
    <lineage>
        <taxon>Eukaryota</taxon>
        <taxon>Metazoa</taxon>
        <taxon>Ecdysozoa</taxon>
        <taxon>Arthropoda</taxon>
        <taxon>Crustacea</taxon>
        <taxon>Multicrustacea</taxon>
        <taxon>Hexanauplia</taxon>
        <taxon>Copepoda</taxon>
        <taxon>Siphonostomatoida</taxon>
        <taxon>Caligidae</taxon>
        <taxon>Lepeophtheirus</taxon>
    </lineage>
</organism>
<accession>A0A0K2THL2</accession>
<sequence length="38" mass="4182">MMLGGVASTGKKCLQFSFLGSWLPADDYCMVLKENVIQ</sequence>
<protein>
    <submittedName>
        <fullName evidence="1">Putative LOC100197594 [Hydra vulgaris]</fullName>
    </submittedName>
</protein>
<dbReference type="EMBL" id="HACA01007635">
    <property type="protein sequence ID" value="CDW24996.1"/>
    <property type="molecule type" value="Transcribed_RNA"/>
</dbReference>